<dbReference type="SMART" id="SM00174">
    <property type="entry name" value="RHO"/>
    <property type="match status" value="1"/>
</dbReference>
<dbReference type="GO" id="GO:0005634">
    <property type="term" value="C:nucleus"/>
    <property type="evidence" value="ECO:0007669"/>
    <property type="project" value="UniProtKB-SubCell"/>
</dbReference>
<evidence type="ECO:0000256" key="6">
    <source>
        <dbReference type="ARBA" id="ARBA00023134"/>
    </source>
</evidence>
<evidence type="ECO:0000256" key="4">
    <source>
        <dbReference type="ARBA" id="ARBA00022741"/>
    </source>
</evidence>
<evidence type="ECO:0000256" key="7">
    <source>
        <dbReference type="ARBA" id="ARBA00023242"/>
    </source>
</evidence>
<reference evidence="11" key="1">
    <citation type="journal article" date="2021" name="Front. Plant Sci.">
        <title>Chromosome-Scale Genome Assembly for Chinese Sour Jujube and Insights Into Its Genome Evolution and Domestication Signature.</title>
        <authorList>
            <person name="Shen L.-Y."/>
            <person name="Luo H."/>
            <person name="Wang X.-L."/>
            <person name="Wang X.-M."/>
            <person name="Qiu X.-J."/>
            <person name="Liu H."/>
            <person name="Zhou S.-S."/>
            <person name="Jia K.-H."/>
            <person name="Nie S."/>
            <person name="Bao Y.-T."/>
            <person name="Zhang R.-G."/>
            <person name="Yun Q.-Z."/>
            <person name="Chai Y.-H."/>
            <person name="Lu J.-Y."/>
            <person name="Li Y."/>
            <person name="Zhao S.-W."/>
            <person name="Mao J.-F."/>
            <person name="Jia S.-G."/>
            <person name="Mao Y.-M."/>
        </authorList>
    </citation>
    <scope>NUCLEOTIDE SEQUENCE</scope>
    <source>
        <strain evidence="11">AT0</strain>
        <tissue evidence="11">Leaf</tissue>
    </source>
</reference>
<evidence type="ECO:0000256" key="3">
    <source>
        <dbReference type="ARBA" id="ARBA00022448"/>
    </source>
</evidence>
<dbReference type="InterPro" id="IPR005225">
    <property type="entry name" value="Small_GTP-bd"/>
</dbReference>
<dbReference type="GO" id="GO:0003924">
    <property type="term" value="F:GTPase activity"/>
    <property type="evidence" value="ECO:0007669"/>
    <property type="project" value="InterPro"/>
</dbReference>
<keyword evidence="6 10" id="KW-0342">GTP-binding</keyword>
<dbReference type="Gene3D" id="3.40.50.300">
    <property type="entry name" value="P-loop containing nucleotide triphosphate hydrolases"/>
    <property type="match status" value="2"/>
</dbReference>
<protein>
    <recommendedName>
        <fullName evidence="10">GTP-binding nuclear protein</fullName>
    </recommendedName>
</protein>
<dbReference type="FunFam" id="3.40.50.300:FF:000369">
    <property type="entry name" value="GTP-binding nuclear protein"/>
    <property type="match status" value="2"/>
</dbReference>
<dbReference type="PROSITE" id="PS51419">
    <property type="entry name" value="RAB"/>
    <property type="match status" value="2"/>
</dbReference>
<dbReference type="SMART" id="SM00176">
    <property type="entry name" value="RAN"/>
    <property type="match status" value="2"/>
</dbReference>
<dbReference type="PANTHER" id="PTHR24071">
    <property type="entry name" value="RAN GTPASE"/>
    <property type="match status" value="1"/>
</dbReference>
<comment type="caution">
    <text evidence="11">The sequence shown here is derived from an EMBL/GenBank/DDBJ whole genome shotgun (WGS) entry which is preliminary data.</text>
</comment>
<proteinExistence type="inferred from homology"/>
<dbReference type="PROSITE" id="PS51421">
    <property type="entry name" value="RAS"/>
    <property type="match status" value="2"/>
</dbReference>
<dbReference type="Proteomes" id="UP000813462">
    <property type="component" value="Unassembled WGS sequence"/>
</dbReference>
<gene>
    <name evidence="11" type="ORF">FEM48_Zijuj06G0147700</name>
</gene>
<comment type="subcellular location">
    <subcellularLocation>
        <location evidence="1 10">Nucleus</location>
    </subcellularLocation>
</comment>
<dbReference type="GO" id="GO:0006606">
    <property type="term" value="P:protein import into nucleus"/>
    <property type="evidence" value="ECO:0007669"/>
    <property type="project" value="TreeGrafter"/>
</dbReference>
<keyword evidence="4 10" id="KW-0547">Nucleotide-binding</keyword>
<dbReference type="SMART" id="SM00175">
    <property type="entry name" value="RAB"/>
    <property type="match status" value="2"/>
</dbReference>
<dbReference type="NCBIfam" id="TIGR00231">
    <property type="entry name" value="small_GTP"/>
    <property type="match status" value="2"/>
</dbReference>
<dbReference type="Pfam" id="PF00071">
    <property type="entry name" value="Ras"/>
    <property type="match status" value="2"/>
</dbReference>
<evidence type="ECO:0000313" key="11">
    <source>
        <dbReference type="EMBL" id="KAH7524703.1"/>
    </source>
</evidence>
<name>A0A978V9W8_ZIZJJ</name>
<keyword evidence="5 10" id="KW-0653">Protein transport</keyword>
<evidence type="ECO:0000256" key="9">
    <source>
        <dbReference type="ARBA" id="ARBA00026078"/>
    </source>
</evidence>
<dbReference type="GO" id="GO:0000054">
    <property type="term" value="P:ribosomal subunit export from nucleus"/>
    <property type="evidence" value="ECO:0007669"/>
    <property type="project" value="TreeGrafter"/>
</dbReference>
<comment type="similarity">
    <text evidence="2 10">Belongs to the small GTPase superfamily. Ran family.</text>
</comment>
<dbReference type="SMART" id="SM00173">
    <property type="entry name" value="RAS"/>
    <property type="match status" value="2"/>
</dbReference>
<comment type="function">
    <text evidence="8 10">GTP-binding protein involved in nucleocytoplasmic transport. Required for the import of protein into the nucleus and also for RNA export. Involved in chromatin condensation and control of cell cycle.</text>
</comment>
<evidence type="ECO:0000313" key="12">
    <source>
        <dbReference type="Proteomes" id="UP000813462"/>
    </source>
</evidence>
<dbReference type="CDD" id="cd00877">
    <property type="entry name" value="Ran"/>
    <property type="match status" value="2"/>
</dbReference>
<keyword evidence="7 10" id="KW-0539">Nucleus</keyword>
<evidence type="ECO:0000256" key="5">
    <source>
        <dbReference type="ARBA" id="ARBA00022927"/>
    </source>
</evidence>
<accession>A0A978V9W8</accession>
<evidence type="ECO:0000256" key="8">
    <source>
        <dbReference type="ARBA" id="ARBA00024659"/>
    </source>
</evidence>
<dbReference type="AlphaFoldDB" id="A0A978V9W8"/>
<sequence>MALPNQQTVDYPSFKLVIVGDGGTGKTTFVKRHLTGEFEKKYEPTIGVEVHPLDFFTNCGKIRFYCWDTAGQEKFGGLRDGYYIHGQCAIIMFDVTARLTYKNVPTWHRDLCRVCENIPIVLCGNKVDVKNRQVKAKQVTFHRKKNLQYYEISAKSNYNFEKPFLYLARKLAGNVDLHFVESPALAPPEVQIDMATQAQHEAELAEAAAQPLPDEDDDALPNQPTVNCPSFKLVLVGDGGTGKTTFVKRHVTGEFEKKYEPTIGVEVHPLDFYTNYGQIRFYCWDTAGQERFGGLRDGYYIHGQCAIIMFDVTARLTYKNVPTWHRDICRVCENIPMVLCGNKVDVKNRQVKAKQVTFHRKKGLQYYEISAKSNYNFEKPFLYLARKLAGSAELHFVKSPALIPPEVQIDIATQAKHEAELAEAAAQPLPDEDDDVFA</sequence>
<organism evidence="11 12">
    <name type="scientific">Ziziphus jujuba var. spinosa</name>
    <dbReference type="NCBI Taxonomy" id="714518"/>
    <lineage>
        <taxon>Eukaryota</taxon>
        <taxon>Viridiplantae</taxon>
        <taxon>Streptophyta</taxon>
        <taxon>Embryophyta</taxon>
        <taxon>Tracheophyta</taxon>
        <taxon>Spermatophyta</taxon>
        <taxon>Magnoliopsida</taxon>
        <taxon>eudicotyledons</taxon>
        <taxon>Gunneridae</taxon>
        <taxon>Pentapetalae</taxon>
        <taxon>rosids</taxon>
        <taxon>fabids</taxon>
        <taxon>Rosales</taxon>
        <taxon>Rhamnaceae</taxon>
        <taxon>Paliureae</taxon>
        <taxon>Ziziphus</taxon>
    </lineage>
</organism>
<dbReference type="PROSITE" id="PS51418">
    <property type="entry name" value="RAN"/>
    <property type="match status" value="2"/>
</dbReference>
<dbReference type="GO" id="GO:0005525">
    <property type="term" value="F:GTP binding"/>
    <property type="evidence" value="ECO:0007669"/>
    <property type="project" value="UniProtKB-KW"/>
</dbReference>
<dbReference type="GO" id="GO:0005737">
    <property type="term" value="C:cytoplasm"/>
    <property type="evidence" value="ECO:0007669"/>
    <property type="project" value="TreeGrafter"/>
</dbReference>
<dbReference type="SUPFAM" id="SSF52540">
    <property type="entry name" value="P-loop containing nucleoside triphosphate hydrolases"/>
    <property type="match status" value="2"/>
</dbReference>
<comment type="subunit">
    <text evidence="9">Found in a nuclear export complex with RanGTP, exportin and pre-miRNA.</text>
</comment>
<dbReference type="PANTHER" id="PTHR24071:SF33">
    <property type="entry name" value="GTP-BINDING NUCLEAR PROTEIN RAN-1"/>
    <property type="match status" value="1"/>
</dbReference>
<evidence type="ECO:0000256" key="10">
    <source>
        <dbReference type="RuleBase" id="RU363057"/>
    </source>
</evidence>
<evidence type="ECO:0000256" key="1">
    <source>
        <dbReference type="ARBA" id="ARBA00004123"/>
    </source>
</evidence>
<dbReference type="InterPro" id="IPR027417">
    <property type="entry name" value="P-loop_NTPase"/>
</dbReference>
<dbReference type="PRINTS" id="PR00627">
    <property type="entry name" value="GTPRANTC4"/>
</dbReference>
<dbReference type="EMBL" id="JAEACU010000006">
    <property type="protein sequence ID" value="KAH7524703.1"/>
    <property type="molecule type" value="Genomic_DNA"/>
</dbReference>
<dbReference type="InterPro" id="IPR001806">
    <property type="entry name" value="Small_GTPase"/>
</dbReference>
<evidence type="ECO:0000256" key="2">
    <source>
        <dbReference type="ARBA" id="ARBA00008028"/>
    </source>
</evidence>
<dbReference type="InterPro" id="IPR002041">
    <property type="entry name" value="Ran_GTPase"/>
</dbReference>
<keyword evidence="3 10" id="KW-0813">Transport</keyword>